<comment type="function">
    <text evidence="13">Mitochondrial intermembrane chaperone that participates in the import and insertion of multi-pass transmembrane proteins into the mitochondrial inner membrane. May also be required for the transfer of beta-barrel precursors from the TOM complex to the sorting and assembly machinery (SAM complex) of the outer membrane. Acts as a chaperone-like protein that protects the hydrophobic precursors from aggregation and guide them through the mitochondrial intermembrane space.</text>
</comment>
<dbReference type="InterPro" id="IPR004217">
    <property type="entry name" value="Tim10-like"/>
</dbReference>
<dbReference type="FunFam" id="1.10.287.810:FF:000002">
    <property type="entry name" value="Mitochondrial import inner membrane translocase subunit tim10"/>
    <property type="match status" value="1"/>
</dbReference>
<evidence type="ECO:0000256" key="4">
    <source>
        <dbReference type="ARBA" id="ARBA00022723"/>
    </source>
</evidence>
<evidence type="ECO:0000256" key="9">
    <source>
        <dbReference type="ARBA" id="ARBA00023128"/>
    </source>
</evidence>
<evidence type="ECO:0000256" key="1">
    <source>
        <dbReference type="ARBA" id="ARBA00004137"/>
    </source>
</evidence>
<keyword evidence="3 14" id="KW-0813">Transport</keyword>
<keyword evidence="11 14" id="KW-1015">Disulfide bond</keyword>
<evidence type="ECO:0000256" key="15">
    <source>
        <dbReference type="SAM" id="MobiDB-lite"/>
    </source>
</evidence>
<evidence type="ECO:0000256" key="12">
    <source>
        <dbReference type="ARBA" id="ARBA00023186"/>
    </source>
</evidence>
<keyword evidence="18" id="KW-1185">Reference proteome</keyword>
<evidence type="ECO:0000256" key="11">
    <source>
        <dbReference type="ARBA" id="ARBA00023157"/>
    </source>
</evidence>
<dbReference type="AlphaFoldDB" id="A0AAW0STG3"/>
<accession>A0AAW0STG3</accession>
<dbReference type="GO" id="GO:0046872">
    <property type="term" value="F:metal ion binding"/>
    <property type="evidence" value="ECO:0007669"/>
    <property type="project" value="UniProtKB-KW"/>
</dbReference>
<keyword evidence="7 14" id="KW-0653">Protein transport</keyword>
<evidence type="ECO:0000313" key="18">
    <source>
        <dbReference type="Proteomes" id="UP001487740"/>
    </source>
</evidence>
<dbReference type="EMBL" id="JARAKH010000046">
    <property type="protein sequence ID" value="KAK8378015.1"/>
    <property type="molecule type" value="Genomic_DNA"/>
</dbReference>
<evidence type="ECO:0000256" key="2">
    <source>
        <dbReference type="ARBA" id="ARBA00006720"/>
    </source>
</evidence>
<comment type="caution">
    <text evidence="17">The sequence shown here is derived from an EMBL/GenBank/DDBJ whole genome shotgun (WGS) entry which is preliminary data.</text>
</comment>
<feature type="domain" description="Tim10-like" evidence="16">
    <location>
        <begin position="14"/>
        <end position="76"/>
    </location>
</feature>
<dbReference type="GO" id="GO:0045039">
    <property type="term" value="P:protein insertion into mitochondrial inner membrane"/>
    <property type="evidence" value="ECO:0007669"/>
    <property type="project" value="TreeGrafter"/>
</dbReference>
<dbReference type="SUPFAM" id="SSF144122">
    <property type="entry name" value="Tim10-like"/>
    <property type="match status" value="1"/>
</dbReference>
<evidence type="ECO:0000256" key="10">
    <source>
        <dbReference type="ARBA" id="ARBA00023136"/>
    </source>
</evidence>
<evidence type="ECO:0000256" key="7">
    <source>
        <dbReference type="ARBA" id="ARBA00022927"/>
    </source>
</evidence>
<dbReference type="Pfam" id="PF02953">
    <property type="entry name" value="zf-Tim10_DDP"/>
    <property type="match status" value="1"/>
</dbReference>
<keyword evidence="12 14" id="KW-0143">Chaperone</keyword>
<comment type="similarity">
    <text evidence="2 14">Belongs to the small Tim family.</text>
</comment>
<keyword evidence="4" id="KW-0479">Metal-binding</keyword>
<dbReference type="PANTHER" id="PTHR11038:SF16">
    <property type="entry name" value="MITOCHONDRIAL IMPORT INNER MEMBRANE TRANSLOCASE SUBUNIT TIM10"/>
    <property type="match status" value="1"/>
</dbReference>
<comment type="function">
    <text evidence="14">Mitochondrial intermembrane chaperone that participates in the import and insertion of some multi-pass transmembrane proteins into the mitochondrial inner membrane. Also required for the transfer of beta-barrel precursors from the TOM complex to the sorting and assembly machinery (SAM complex) of the outer membrane. Acts as a chaperone-like protein that protects the hydrophobic precursors from aggregation and guide them through the mitochondrial intermembrane space.</text>
</comment>
<evidence type="ECO:0000256" key="5">
    <source>
        <dbReference type="ARBA" id="ARBA00022792"/>
    </source>
</evidence>
<keyword evidence="10" id="KW-0472">Membrane</keyword>
<comment type="subcellular location">
    <subcellularLocation>
        <location evidence="1 14">Mitochondrion inner membrane</location>
        <topology evidence="1 14">Peripheral membrane protein</topology>
        <orientation evidence="1 14">Intermembrane side</orientation>
    </subcellularLocation>
</comment>
<evidence type="ECO:0000259" key="16">
    <source>
        <dbReference type="Pfam" id="PF02953"/>
    </source>
</evidence>
<dbReference type="GO" id="GO:0015031">
    <property type="term" value="P:protein transport"/>
    <property type="evidence" value="ECO:0007669"/>
    <property type="project" value="UniProtKB-KW"/>
</dbReference>
<evidence type="ECO:0000256" key="14">
    <source>
        <dbReference type="RuleBase" id="RU367043"/>
    </source>
</evidence>
<keyword evidence="8 14" id="KW-0811">Translocation</keyword>
<feature type="region of interest" description="Disordered" evidence="15">
    <location>
        <begin position="73"/>
        <end position="108"/>
    </location>
</feature>
<reference evidence="17 18" key="1">
    <citation type="submission" date="2023-03" db="EMBL/GenBank/DDBJ databases">
        <title>High-quality genome of Scylla paramamosain provides insights in environmental adaptation.</title>
        <authorList>
            <person name="Zhang L."/>
        </authorList>
    </citation>
    <scope>NUCLEOTIDE SEQUENCE [LARGE SCALE GENOMIC DNA]</scope>
    <source>
        <strain evidence="17">LZ_2023a</strain>
        <tissue evidence="17">Muscle</tissue>
    </source>
</reference>
<name>A0AAW0STG3_SCYPA</name>
<evidence type="ECO:0000256" key="6">
    <source>
        <dbReference type="ARBA" id="ARBA00022833"/>
    </source>
</evidence>
<dbReference type="InterPro" id="IPR035427">
    <property type="entry name" value="Tim10-like_dom_sf"/>
</dbReference>
<comment type="subunit">
    <text evidence="14">Heterohexamer.</text>
</comment>
<keyword evidence="5 14" id="KW-0999">Mitochondrion inner membrane</keyword>
<evidence type="ECO:0000256" key="8">
    <source>
        <dbReference type="ARBA" id="ARBA00023010"/>
    </source>
</evidence>
<evidence type="ECO:0000256" key="3">
    <source>
        <dbReference type="ARBA" id="ARBA00022448"/>
    </source>
</evidence>
<organism evidence="17 18">
    <name type="scientific">Scylla paramamosain</name>
    <name type="common">Mud crab</name>
    <dbReference type="NCBI Taxonomy" id="85552"/>
    <lineage>
        <taxon>Eukaryota</taxon>
        <taxon>Metazoa</taxon>
        <taxon>Ecdysozoa</taxon>
        <taxon>Arthropoda</taxon>
        <taxon>Crustacea</taxon>
        <taxon>Multicrustacea</taxon>
        <taxon>Malacostraca</taxon>
        <taxon>Eumalacostraca</taxon>
        <taxon>Eucarida</taxon>
        <taxon>Decapoda</taxon>
        <taxon>Pleocyemata</taxon>
        <taxon>Brachyura</taxon>
        <taxon>Eubrachyura</taxon>
        <taxon>Portunoidea</taxon>
        <taxon>Portunidae</taxon>
        <taxon>Portuninae</taxon>
        <taxon>Scylla</taxon>
    </lineage>
</organism>
<dbReference type="GO" id="GO:0005743">
    <property type="term" value="C:mitochondrial inner membrane"/>
    <property type="evidence" value="ECO:0007669"/>
    <property type="project" value="UniProtKB-SubCell"/>
</dbReference>
<keyword evidence="6" id="KW-0862">Zinc</keyword>
<proteinExistence type="inferred from homology"/>
<dbReference type="Gene3D" id="1.10.287.810">
    <property type="entry name" value="Mitochondrial import inner membrane translocase subunit tim13 like domains"/>
    <property type="match status" value="1"/>
</dbReference>
<protein>
    <recommendedName>
        <fullName evidence="14">Mitochondrial import inner membrane translocase subunit</fullName>
    </recommendedName>
</protein>
<dbReference type="Proteomes" id="UP001487740">
    <property type="component" value="Unassembled WGS sequence"/>
</dbReference>
<comment type="domain">
    <text evidence="14">The twin CX3C motif contains 4 conserved Cys residues that form 2 disulfide bonds in the mitochondrial intermembrane space.</text>
</comment>
<dbReference type="PANTHER" id="PTHR11038">
    <property type="entry name" value="MITOCHONDRIAL IMPORT INNER MEMBRANE TRANSLOCASE SUBUNIT TIM10"/>
    <property type="match status" value="1"/>
</dbReference>
<sequence>MAGLPALNDEQMKLVQDLEIEMLSDMYTRMTNSCHTKCIPTKYKDAEIGKGEAVCIDRCVAKYWEIHERVGKKLQKMSSQDEESFEKDDGRAGGSEISNHPAADPSIASLTQQHPNKLWCLFEGRGDEAQDPVDGYCLTSQHSCPEY</sequence>
<evidence type="ECO:0000256" key="13">
    <source>
        <dbReference type="ARBA" id="ARBA00025311"/>
    </source>
</evidence>
<evidence type="ECO:0000313" key="17">
    <source>
        <dbReference type="EMBL" id="KAK8378015.1"/>
    </source>
</evidence>
<keyword evidence="9 14" id="KW-0496">Mitochondrion</keyword>
<gene>
    <name evidence="17" type="ORF">O3P69_018739</name>
</gene>